<evidence type="ECO:0000313" key="1">
    <source>
        <dbReference type="EMBL" id="KAK7477758.1"/>
    </source>
</evidence>
<comment type="caution">
    <text evidence="1">The sequence shown here is derived from an EMBL/GenBank/DDBJ whole genome shotgun (WGS) entry which is preliminary data.</text>
</comment>
<proteinExistence type="predicted"/>
<dbReference type="AlphaFoldDB" id="A0ABD0JRN1"/>
<keyword evidence="2" id="KW-1185">Reference proteome</keyword>
<accession>A0ABD0JRN1</accession>
<evidence type="ECO:0000313" key="2">
    <source>
        <dbReference type="Proteomes" id="UP001519460"/>
    </source>
</evidence>
<name>A0ABD0JRN1_9CAEN</name>
<sequence length="96" mass="10087">MSNNLQLYSSKGSGDYCDAGGGKTTTSGTRYKHNVVPLIPTALTAPTQSELSQDVAAQSSFKKKIRSGFGSEPPYFSPLVQAGCSTCELVSSCFPT</sequence>
<dbReference type="Proteomes" id="UP001519460">
    <property type="component" value="Unassembled WGS sequence"/>
</dbReference>
<reference evidence="1 2" key="1">
    <citation type="journal article" date="2023" name="Sci. Data">
        <title>Genome assembly of the Korean intertidal mud-creeper Batillaria attramentaria.</title>
        <authorList>
            <person name="Patra A.K."/>
            <person name="Ho P.T."/>
            <person name="Jun S."/>
            <person name="Lee S.J."/>
            <person name="Kim Y."/>
            <person name="Won Y.J."/>
        </authorList>
    </citation>
    <scope>NUCLEOTIDE SEQUENCE [LARGE SCALE GENOMIC DNA]</scope>
    <source>
        <strain evidence="1">Wonlab-2016</strain>
    </source>
</reference>
<protein>
    <submittedName>
        <fullName evidence="1">Uncharacterized protein</fullName>
    </submittedName>
</protein>
<dbReference type="EMBL" id="JACVVK020000341">
    <property type="protein sequence ID" value="KAK7477758.1"/>
    <property type="molecule type" value="Genomic_DNA"/>
</dbReference>
<gene>
    <name evidence="1" type="ORF">BaRGS_00030941</name>
</gene>
<organism evidence="1 2">
    <name type="scientific">Batillaria attramentaria</name>
    <dbReference type="NCBI Taxonomy" id="370345"/>
    <lineage>
        <taxon>Eukaryota</taxon>
        <taxon>Metazoa</taxon>
        <taxon>Spiralia</taxon>
        <taxon>Lophotrochozoa</taxon>
        <taxon>Mollusca</taxon>
        <taxon>Gastropoda</taxon>
        <taxon>Caenogastropoda</taxon>
        <taxon>Sorbeoconcha</taxon>
        <taxon>Cerithioidea</taxon>
        <taxon>Batillariidae</taxon>
        <taxon>Batillaria</taxon>
    </lineage>
</organism>